<protein>
    <recommendedName>
        <fullName evidence="2">GyrI-like small molecule binding domain-containing protein</fullName>
    </recommendedName>
</protein>
<dbReference type="Gene3D" id="3.20.80.10">
    <property type="entry name" value="Regulatory factor, effector binding domain"/>
    <property type="match status" value="1"/>
</dbReference>
<keyword evidence="1" id="KW-0472">Membrane</keyword>
<reference evidence="3 4" key="1">
    <citation type="submission" date="2013-04" db="EMBL/GenBank/DDBJ databases">
        <authorList>
            <person name="Harkins D.M."/>
            <person name="Durkin A.S."/>
            <person name="Brinkac L.M."/>
            <person name="Haft D.H."/>
            <person name="Selengut J.D."/>
            <person name="Sanka R."/>
            <person name="DePew J."/>
            <person name="Purushe J."/>
            <person name="Hartskeerl R.A."/>
            <person name="Ahmed A."/>
            <person name="van der Linden H."/>
            <person name="Goris M.G.A."/>
            <person name="Vinetz J.M."/>
            <person name="Sutton G.G."/>
            <person name="Nierman W.C."/>
            <person name="Fouts D.E."/>
        </authorList>
    </citation>
    <scope>NUCLEOTIDE SEQUENCE [LARGE SCALE GENOMIC DNA]</scope>
    <source>
        <strain evidence="3 4">Sao Paulo</strain>
    </source>
</reference>
<dbReference type="EMBL" id="AOGX02000016">
    <property type="protein sequence ID" value="EOQ88622.1"/>
    <property type="molecule type" value="Genomic_DNA"/>
</dbReference>
<gene>
    <name evidence="3" type="ORF">LEP1GSC202_2826</name>
</gene>
<evidence type="ECO:0000259" key="2">
    <source>
        <dbReference type="Pfam" id="PF06445"/>
    </source>
</evidence>
<name>A0A5E8HCM5_9LEPT</name>
<feature type="transmembrane region" description="Helical" evidence="1">
    <location>
        <begin position="18"/>
        <end position="36"/>
    </location>
</feature>
<dbReference type="Proteomes" id="UP000013996">
    <property type="component" value="Unassembled WGS sequence"/>
</dbReference>
<keyword evidence="1" id="KW-1133">Transmembrane helix</keyword>
<keyword evidence="1" id="KW-0812">Transmembrane</keyword>
<dbReference type="Pfam" id="PF06445">
    <property type="entry name" value="GyrI-like"/>
    <property type="match status" value="1"/>
</dbReference>
<evidence type="ECO:0000313" key="3">
    <source>
        <dbReference type="EMBL" id="EOQ88622.1"/>
    </source>
</evidence>
<feature type="domain" description="GyrI-like small molecule binding" evidence="2">
    <location>
        <begin position="52"/>
        <end position="141"/>
    </location>
</feature>
<sequence length="207" mass="23622">MKGNQICFEDKMKLIKKIILFVVVIGVFGVSFYAYMGGFREVEVKETNFGTVEIFIYTHKGPYKNLNESWDQFQKEWESIGLTECNSLAIYLDGPETPEDKLRSVLGCRMDGLSDVQIKSIKSKLKTFLIPEMKCITATFPFKNFLSYFIAPTKVYPKFQKTLSESSAKTSVAIEVYGGSSNFVDHIDFFMPIEVSREVFAPLESLF</sequence>
<organism evidence="3 4">
    <name type="scientific">Leptospira yanagawae serovar Saopaulo str. Sao Paulo = ATCC 700523</name>
    <dbReference type="NCBI Taxonomy" id="1249483"/>
    <lineage>
        <taxon>Bacteria</taxon>
        <taxon>Pseudomonadati</taxon>
        <taxon>Spirochaetota</taxon>
        <taxon>Spirochaetia</taxon>
        <taxon>Leptospirales</taxon>
        <taxon>Leptospiraceae</taxon>
        <taxon>Leptospira</taxon>
    </lineage>
</organism>
<comment type="caution">
    <text evidence="3">The sequence shown here is derived from an EMBL/GenBank/DDBJ whole genome shotgun (WGS) entry which is preliminary data.</text>
</comment>
<evidence type="ECO:0000256" key="1">
    <source>
        <dbReference type="SAM" id="Phobius"/>
    </source>
</evidence>
<proteinExistence type="predicted"/>
<dbReference type="InterPro" id="IPR029442">
    <property type="entry name" value="GyrI-like"/>
</dbReference>
<dbReference type="PANTHER" id="PTHR15949:SF3">
    <property type="entry name" value="TESTIS-EXPRESSED PROTEIN 264"/>
    <property type="match status" value="1"/>
</dbReference>
<dbReference type="STRING" id="1249483.LEP1GSC202_2826"/>
<dbReference type="AlphaFoldDB" id="A0A5E8HCM5"/>
<dbReference type="SUPFAM" id="SSF55136">
    <property type="entry name" value="Probable bacterial effector-binding domain"/>
    <property type="match status" value="1"/>
</dbReference>
<evidence type="ECO:0000313" key="4">
    <source>
        <dbReference type="Proteomes" id="UP000013996"/>
    </source>
</evidence>
<dbReference type="InterPro" id="IPR011256">
    <property type="entry name" value="Reg_factor_effector_dom_sf"/>
</dbReference>
<dbReference type="PANTHER" id="PTHR15949">
    <property type="entry name" value="TESTIS-EXPRESSED PROTEIN 264"/>
    <property type="match status" value="1"/>
</dbReference>
<accession>A0A5E8HCM5</accession>